<evidence type="ECO:0000256" key="6">
    <source>
        <dbReference type="ARBA" id="ARBA00022556"/>
    </source>
</evidence>
<evidence type="ECO:0000256" key="1">
    <source>
        <dbReference type="ARBA" id="ARBA00001947"/>
    </source>
</evidence>
<evidence type="ECO:0000256" key="5">
    <source>
        <dbReference type="ARBA" id="ARBA00022516"/>
    </source>
</evidence>
<dbReference type="Gene3D" id="3.30.230.20">
    <property type="entry name" value="lpxc deacetylase, domain 1"/>
    <property type="match status" value="1"/>
</dbReference>
<evidence type="ECO:0000256" key="10">
    <source>
        <dbReference type="ARBA" id="ARBA00023098"/>
    </source>
</evidence>
<evidence type="ECO:0000256" key="12">
    <source>
        <dbReference type="HAMAP-Rule" id="MF_00388"/>
    </source>
</evidence>
<gene>
    <name evidence="12 13" type="primary">lpxC</name>
    <name evidence="13" type="ORF">E6H05_05340</name>
</gene>
<dbReference type="AlphaFoldDB" id="A0A537IX72"/>
<reference evidence="13 14" key="1">
    <citation type="journal article" date="2019" name="Nat. Microbiol.">
        <title>Mediterranean grassland soil C-N compound turnover is dependent on rainfall and depth, and is mediated by genomically divergent microorganisms.</title>
        <authorList>
            <person name="Diamond S."/>
            <person name="Andeer P.F."/>
            <person name="Li Z."/>
            <person name="Crits-Christoph A."/>
            <person name="Burstein D."/>
            <person name="Anantharaman K."/>
            <person name="Lane K.R."/>
            <person name="Thomas B.C."/>
            <person name="Pan C."/>
            <person name="Northen T.R."/>
            <person name="Banfield J.F."/>
        </authorList>
    </citation>
    <scope>NUCLEOTIDE SEQUENCE [LARGE SCALE GENOMIC DNA]</scope>
    <source>
        <strain evidence="13">NP_8</strain>
    </source>
</reference>
<dbReference type="GO" id="GO:0009245">
    <property type="term" value="P:lipid A biosynthetic process"/>
    <property type="evidence" value="ECO:0007669"/>
    <property type="project" value="UniProtKB-UniRule"/>
</dbReference>
<evidence type="ECO:0000256" key="7">
    <source>
        <dbReference type="ARBA" id="ARBA00022723"/>
    </source>
</evidence>
<dbReference type="EC" id="3.5.1.108" evidence="4 12"/>
<feature type="active site" description="Proton donor" evidence="12">
    <location>
        <position position="261"/>
    </location>
</feature>
<evidence type="ECO:0000256" key="2">
    <source>
        <dbReference type="ARBA" id="ARBA00002923"/>
    </source>
</evidence>
<accession>A0A537IX72</accession>
<feature type="binding site" evidence="12">
    <location>
        <position position="234"/>
    </location>
    <ligand>
        <name>Zn(2+)</name>
        <dbReference type="ChEBI" id="CHEBI:29105"/>
    </ligand>
</feature>
<evidence type="ECO:0000256" key="9">
    <source>
        <dbReference type="ARBA" id="ARBA00022833"/>
    </source>
</evidence>
<comment type="caution">
    <text evidence="13">The sequence shown here is derived from an EMBL/GenBank/DDBJ whole genome shotgun (WGS) entry which is preliminary data.</text>
</comment>
<comment type="catalytic activity">
    <reaction evidence="11 12">
        <text>a UDP-3-O-[(3R)-3-hydroxyacyl]-N-acetyl-alpha-D-glucosamine + H2O = a UDP-3-O-[(3R)-3-hydroxyacyl]-alpha-D-glucosamine + acetate</text>
        <dbReference type="Rhea" id="RHEA:67816"/>
        <dbReference type="ChEBI" id="CHEBI:15377"/>
        <dbReference type="ChEBI" id="CHEBI:30089"/>
        <dbReference type="ChEBI" id="CHEBI:137740"/>
        <dbReference type="ChEBI" id="CHEBI:173225"/>
        <dbReference type="EC" id="3.5.1.108"/>
    </reaction>
</comment>
<dbReference type="UniPathway" id="UPA00359">
    <property type="reaction ID" value="UER00478"/>
</dbReference>
<keyword evidence="9 12" id="KW-0862">Zinc</keyword>
<organism evidence="13 14">
    <name type="scientific">Candidatus Segetimicrobium genomatis</name>
    <dbReference type="NCBI Taxonomy" id="2569760"/>
    <lineage>
        <taxon>Bacteria</taxon>
        <taxon>Bacillati</taxon>
        <taxon>Candidatus Sysuimicrobiota</taxon>
        <taxon>Candidatus Sysuimicrobiia</taxon>
        <taxon>Candidatus Sysuimicrobiales</taxon>
        <taxon>Candidatus Segetimicrobiaceae</taxon>
        <taxon>Candidatus Segetimicrobium</taxon>
    </lineage>
</organism>
<protein>
    <recommendedName>
        <fullName evidence="4 12">UDP-3-O-acyl-N-acetylglucosamine deacetylase</fullName>
        <shortName evidence="12">UDP-3-O-acyl-GlcNAc deacetylase</shortName>
        <ecNumber evidence="4 12">3.5.1.108</ecNumber>
    </recommendedName>
    <alternativeName>
        <fullName evidence="12">UDP-3-O-[R-3-hydroxymyristoyl]-N-acetylglucosamine deacetylase</fullName>
    </alternativeName>
</protein>
<dbReference type="GO" id="GO:0046872">
    <property type="term" value="F:metal ion binding"/>
    <property type="evidence" value="ECO:0007669"/>
    <property type="project" value="UniProtKB-KW"/>
</dbReference>
<dbReference type="Proteomes" id="UP000318834">
    <property type="component" value="Unassembled WGS sequence"/>
</dbReference>
<comment type="cofactor">
    <cofactor evidence="1 12">
        <name>Zn(2+)</name>
        <dbReference type="ChEBI" id="CHEBI:29105"/>
    </cofactor>
</comment>
<dbReference type="NCBIfam" id="TIGR00325">
    <property type="entry name" value="lpxC"/>
    <property type="match status" value="1"/>
</dbReference>
<evidence type="ECO:0000256" key="4">
    <source>
        <dbReference type="ARBA" id="ARBA00012745"/>
    </source>
</evidence>
<evidence type="ECO:0000313" key="14">
    <source>
        <dbReference type="Proteomes" id="UP000318834"/>
    </source>
</evidence>
<name>A0A537IX72_9BACT</name>
<dbReference type="GO" id="GO:0016020">
    <property type="term" value="C:membrane"/>
    <property type="evidence" value="ECO:0007669"/>
    <property type="project" value="GOC"/>
</dbReference>
<evidence type="ECO:0000256" key="11">
    <source>
        <dbReference type="ARBA" id="ARBA00024535"/>
    </source>
</evidence>
<keyword evidence="10 12" id="KW-0443">Lipid metabolism</keyword>
<feature type="binding site" evidence="12">
    <location>
        <position position="79"/>
    </location>
    <ligand>
        <name>Zn(2+)</name>
        <dbReference type="ChEBI" id="CHEBI:29105"/>
    </ligand>
</feature>
<evidence type="ECO:0000256" key="3">
    <source>
        <dbReference type="ARBA" id="ARBA00005002"/>
    </source>
</evidence>
<keyword evidence="7 12" id="KW-0479">Metal-binding</keyword>
<feature type="binding site" evidence="12">
    <location>
        <position position="238"/>
    </location>
    <ligand>
        <name>Zn(2+)</name>
        <dbReference type="ChEBI" id="CHEBI:29105"/>
    </ligand>
</feature>
<comment type="function">
    <text evidence="2 12">Catalyzes the hydrolysis of UDP-3-O-myristoyl-N-acetylglucosamine to form UDP-3-O-myristoylglucosamine and acetate, the committed step in lipid A biosynthesis.</text>
</comment>
<dbReference type="Gene3D" id="3.30.1700.10">
    <property type="entry name" value="lpxc deacetylase, domain 2"/>
    <property type="match status" value="1"/>
</dbReference>
<dbReference type="InterPro" id="IPR020568">
    <property type="entry name" value="Ribosomal_Su5_D2-typ_SF"/>
</dbReference>
<keyword evidence="8 12" id="KW-0378">Hydrolase</keyword>
<dbReference type="PANTHER" id="PTHR33694">
    <property type="entry name" value="UDP-3-O-ACYL-N-ACETYLGLUCOSAMINE DEACETYLASE 1, MITOCHONDRIAL-RELATED"/>
    <property type="match status" value="1"/>
</dbReference>
<proteinExistence type="inferred from homology"/>
<keyword evidence="5 12" id="KW-0444">Lipid biosynthesis</keyword>
<sequence length="277" mass="29639">MIAIPQRSIRRPVTRSGIGIHTGTFATIVCQPAPAGTGIVFVRADLPAAPEIRATIDAVSDTRRGITLGGRTPVRTVEHLLAAAAGAGVSNLRVEVHGEEMPILDGSAAPYVEALAEAGIVDQRGHQPLHTLRGPVWVANDTAWALAVPADHLRITYVVPLPATRLGTQVVDFDLNRHRFAHEIAPSRTWGFVHELQALRQAGLARGASAGNALGIGPEGYLSPPRFPDEPARHKVLDLLGDLMLAECVVRAHIIACGAGHTLHLEMARQIVERLER</sequence>
<dbReference type="Pfam" id="PF03331">
    <property type="entry name" value="LpxC"/>
    <property type="match status" value="1"/>
</dbReference>
<evidence type="ECO:0000313" key="13">
    <source>
        <dbReference type="EMBL" id="TMI75919.1"/>
    </source>
</evidence>
<dbReference type="InterPro" id="IPR004463">
    <property type="entry name" value="UDP-acyl_GlcNac_deAcase"/>
</dbReference>
<dbReference type="EMBL" id="VBAP01000036">
    <property type="protein sequence ID" value="TMI75919.1"/>
    <property type="molecule type" value="Genomic_DNA"/>
</dbReference>
<dbReference type="PANTHER" id="PTHR33694:SF1">
    <property type="entry name" value="UDP-3-O-ACYL-N-ACETYLGLUCOSAMINE DEACETYLASE 1, MITOCHONDRIAL-RELATED"/>
    <property type="match status" value="1"/>
</dbReference>
<dbReference type="SUPFAM" id="SSF54211">
    <property type="entry name" value="Ribosomal protein S5 domain 2-like"/>
    <property type="match status" value="2"/>
</dbReference>
<dbReference type="HAMAP" id="MF_00388">
    <property type="entry name" value="LpxC"/>
    <property type="match status" value="1"/>
</dbReference>
<dbReference type="InterPro" id="IPR011334">
    <property type="entry name" value="UDP-acyl_GlcNac_deAcase_C"/>
</dbReference>
<comment type="similarity">
    <text evidence="12">Belongs to the LpxC family.</text>
</comment>
<dbReference type="InterPro" id="IPR015870">
    <property type="entry name" value="UDP-acyl_N-AcGlcN_deAcase_N"/>
</dbReference>
<keyword evidence="6 12" id="KW-0441">Lipid A biosynthesis</keyword>
<dbReference type="GO" id="GO:0103117">
    <property type="term" value="F:UDP-3-O-acyl-N-acetylglucosamine deacetylase activity"/>
    <property type="evidence" value="ECO:0007669"/>
    <property type="project" value="UniProtKB-UniRule"/>
</dbReference>
<evidence type="ECO:0000256" key="8">
    <source>
        <dbReference type="ARBA" id="ARBA00022801"/>
    </source>
</evidence>
<comment type="pathway">
    <text evidence="3 12">Glycolipid biosynthesis; lipid IV(A) biosynthesis; lipid IV(A) from (3R)-3-hydroxytetradecanoyl-[acyl-carrier-protein] and UDP-N-acetyl-alpha-D-glucosamine: step 2/6.</text>
</comment>